<dbReference type="Gene3D" id="3.30.428.10">
    <property type="entry name" value="HIT-like"/>
    <property type="match status" value="1"/>
</dbReference>
<dbReference type="EC" id="3.-.-.-" evidence="5"/>
<keyword evidence="5" id="KW-0378">Hydrolase</keyword>
<dbReference type="PANTHER" id="PTHR23089">
    <property type="entry name" value="HISTIDINE TRIAD HIT PROTEIN"/>
    <property type="match status" value="1"/>
</dbReference>
<sequence length="106" mass="12047">MSDSVFTKIIKREIPANILYEDDRVIAFYDINPVQEGHFLVVPKTPEPNILENSDEDFLYTMSIARELAAMYIKENDCTGFKIVINSGSSAGQVVFHTHVHVIPYK</sequence>
<dbReference type="InterPro" id="IPR001310">
    <property type="entry name" value="Histidine_triad_HIT"/>
</dbReference>
<keyword evidence="6" id="KW-1185">Reference proteome</keyword>
<evidence type="ECO:0000256" key="1">
    <source>
        <dbReference type="PIRSR" id="PIRSR601310-1"/>
    </source>
</evidence>
<proteinExistence type="predicted"/>
<reference evidence="6" key="1">
    <citation type="submission" date="2018-06" db="EMBL/GenBank/DDBJ databases">
        <authorList>
            <consortium name="Pathogen Informatics"/>
        </authorList>
    </citation>
    <scope>NUCLEOTIDE SEQUENCE [LARGE SCALE GENOMIC DNA]</scope>
    <source>
        <strain evidence="6">NCTC10132</strain>
    </source>
</reference>
<dbReference type="KEGG" id="medw:NCTC10132_01307"/>
<dbReference type="NCBIfam" id="NF045834">
    <property type="entry name" value="M_plasma_HinT"/>
    <property type="match status" value="1"/>
</dbReference>
<dbReference type="EMBL" id="LS991951">
    <property type="protein sequence ID" value="SYV97936.1"/>
    <property type="molecule type" value="Genomic_DNA"/>
</dbReference>
<dbReference type="InterPro" id="IPR011146">
    <property type="entry name" value="HIT-like"/>
</dbReference>
<protein>
    <submittedName>
        <fullName evidence="5">Histidine triad nucleotide-binding (HIT-like) protein</fullName>
        <ecNumber evidence="5">3.-.-.-</ecNumber>
    </submittedName>
</protein>
<dbReference type="SUPFAM" id="SSF54197">
    <property type="entry name" value="HIT-like"/>
    <property type="match status" value="1"/>
</dbReference>
<dbReference type="AlphaFoldDB" id="A0A3B0Q5D0"/>
<dbReference type="Pfam" id="PF01230">
    <property type="entry name" value="HIT"/>
    <property type="match status" value="1"/>
</dbReference>
<evidence type="ECO:0000256" key="3">
    <source>
        <dbReference type="PROSITE-ProRule" id="PRU00464"/>
    </source>
</evidence>
<dbReference type="OrthoDB" id="9784774at2"/>
<dbReference type="PROSITE" id="PS51084">
    <property type="entry name" value="HIT_2"/>
    <property type="match status" value="1"/>
</dbReference>
<feature type="active site" description="Tele-AMP-histidine intermediate" evidence="1">
    <location>
        <position position="99"/>
    </location>
</feature>
<gene>
    <name evidence="5" type="primary">MCYN0866</name>
    <name evidence="5" type="ORF">NCTC10132_01307</name>
</gene>
<accession>A0A3B0Q5D0</accession>
<dbReference type="PRINTS" id="PR00332">
    <property type="entry name" value="HISTRIAD"/>
</dbReference>
<organism evidence="5 6">
    <name type="scientific">Mycoplasmopsis edwardii</name>
    <dbReference type="NCBI Taxonomy" id="53558"/>
    <lineage>
        <taxon>Bacteria</taxon>
        <taxon>Bacillati</taxon>
        <taxon>Mycoplasmatota</taxon>
        <taxon>Mycoplasmoidales</taxon>
        <taxon>Metamycoplasmataceae</taxon>
        <taxon>Mycoplasmopsis</taxon>
    </lineage>
</organism>
<dbReference type="RefSeq" id="WP_117275781.1">
    <property type="nucleotide sequence ID" value="NZ_LS991951.1"/>
</dbReference>
<dbReference type="InterPro" id="IPR019808">
    <property type="entry name" value="Histidine_triad_CS"/>
</dbReference>
<dbReference type="Proteomes" id="UP000257559">
    <property type="component" value="Chromosome"/>
</dbReference>
<dbReference type="PROSITE" id="PS00892">
    <property type="entry name" value="HIT_1"/>
    <property type="match status" value="1"/>
</dbReference>
<dbReference type="InterPro" id="IPR054919">
    <property type="entry name" value="M_plasma_HinT"/>
</dbReference>
<dbReference type="InterPro" id="IPR036265">
    <property type="entry name" value="HIT-like_sf"/>
</dbReference>
<evidence type="ECO:0000313" key="6">
    <source>
        <dbReference type="Proteomes" id="UP000257559"/>
    </source>
</evidence>
<evidence type="ECO:0000313" key="5">
    <source>
        <dbReference type="EMBL" id="SYV97936.1"/>
    </source>
</evidence>
<dbReference type="GO" id="GO:0016787">
    <property type="term" value="F:hydrolase activity"/>
    <property type="evidence" value="ECO:0007669"/>
    <property type="project" value="UniProtKB-KW"/>
</dbReference>
<evidence type="ECO:0000256" key="2">
    <source>
        <dbReference type="PIRSR" id="PIRSR601310-3"/>
    </source>
</evidence>
<evidence type="ECO:0000259" key="4">
    <source>
        <dbReference type="PROSITE" id="PS51084"/>
    </source>
</evidence>
<feature type="domain" description="HIT" evidence="4">
    <location>
        <begin position="5"/>
        <end position="106"/>
    </location>
</feature>
<feature type="short sequence motif" description="Histidine triad motif" evidence="2 3">
    <location>
        <begin position="97"/>
        <end position="101"/>
    </location>
</feature>
<name>A0A3B0Q5D0_9BACT</name>